<feature type="region of interest" description="Disordered" evidence="1">
    <location>
        <begin position="49"/>
        <end position="71"/>
    </location>
</feature>
<accession>A0A8R1TQQ7</accession>
<reference evidence="2" key="2">
    <citation type="submission" date="2022-06" db="UniProtKB">
        <authorList>
            <consortium name="EnsemblMetazoa"/>
        </authorList>
    </citation>
    <scope>IDENTIFICATION</scope>
</reference>
<name>A0A8R1TQQ7_ONCVO</name>
<keyword evidence="3" id="KW-1185">Reference proteome</keyword>
<reference evidence="3" key="1">
    <citation type="submission" date="2013-10" db="EMBL/GenBank/DDBJ databases">
        <title>Genome sequencing of Onchocerca volvulus.</title>
        <authorList>
            <person name="Cotton J."/>
            <person name="Tsai J."/>
            <person name="Stanley E."/>
            <person name="Tracey A."/>
            <person name="Holroyd N."/>
            <person name="Lustigman S."/>
            <person name="Berriman M."/>
        </authorList>
    </citation>
    <scope>NUCLEOTIDE SEQUENCE</scope>
</reference>
<organism evidence="2 3">
    <name type="scientific">Onchocerca volvulus</name>
    <dbReference type="NCBI Taxonomy" id="6282"/>
    <lineage>
        <taxon>Eukaryota</taxon>
        <taxon>Metazoa</taxon>
        <taxon>Ecdysozoa</taxon>
        <taxon>Nematoda</taxon>
        <taxon>Chromadorea</taxon>
        <taxon>Rhabditida</taxon>
        <taxon>Spirurina</taxon>
        <taxon>Spiruromorpha</taxon>
        <taxon>Filarioidea</taxon>
        <taxon>Onchocercidae</taxon>
        <taxon>Onchocerca</taxon>
    </lineage>
</organism>
<feature type="compositionally biased region" description="Polar residues" evidence="1">
    <location>
        <begin position="60"/>
        <end position="71"/>
    </location>
</feature>
<proteinExistence type="predicted"/>
<evidence type="ECO:0000256" key="1">
    <source>
        <dbReference type="SAM" id="MobiDB-lite"/>
    </source>
</evidence>
<evidence type="ECO:0000313" key="3">
    <source>
        <dbReference type="Proteomes" id="UP000024404"/>
    </source>
</evidence>
<evidence type="ECO:0000313" key="2">
    <source>
        <dbReference type="EnsemblMetazoa" id="OVOC2438.1"/>
    </source>
</evidence>
<sequence length="71" mass="8210">MTYDYCISKQYSTLIQHSSNSCLDTTSFEKKQNEKCKCREMMKCSSNKMKMVSKRKHTNTSKGITQTAQSI</sequence>
<dbReference type="EnsemblMetazoa" id="OVOC2438.1">
    <property type="protein sequence ID" value="OVOC2438.1"/>
    <property type="gene ID" value="WBGene00239247"/>
</dbReference>
<dbReference type="AlphaFoldDB" id="A0A8R1TQQ7"/>
<dbReference type="EMBL" id="CMVM020000074">
    <property type="status" value="NOT_ANNOTATED_CDS"/>
    <property type="molecule type" value="Genomic_DNA"/>
</dbReference>
<protein>
    <submittedName>
        <fullName evidence="2">Uncharacterized protein</fullName>
    </submittedName>
</protein>
<dbReference type="Proteomes" id="UP000024404">
    <property type="component" value="Unassembled WGS sequence"/>
</dbReference>